<gene>
    <name evidence="2" type="ORF">NDU88_001912</name>
</gene>
<organism evidence="2 3">
    <name type="scientific">Pleurodeles waltl</name>
    <name type="common">Iberian ribbed newt</name>
    <dbReference type="NCBI Taxonomy" id="8319"/>
    <lineage>
        <taxon>Eukaryota</taxon>
        <taxon>Metazoa</taxon>
        <taxon>Chordata</taxon>
        <taxon>Craniata</taxon>
        <taxon>Vertebrata</taxon>
        <taxon>Euteleostomi</taxon>
        <taxon>Amphibia</taxon>
        <taxon>Batrachia</taxon>
        <taxon>Caudata</taxon>
        <taxon>Salamandroidea</taxon>
        <taxon>Salamandridae</taxon>
        <taxon>Pleurodelinae</taxon>
        <taxon>Pleurodeles</taxon>
    </lineage>
</organism>
<evidence type="ECO:0000256" key="1">
    <source>
        <dbReference type="SAM" id="SignalP"/>
    </source>
</evidence>
<feature type="signal peptide" evidence="1">
    <location>
        <begin position="1"/>
        <end position="17"/>
    </location>
</feature>
<name>A0AAV7SC71_PLEWA</name>
<evidence type="ECO:0000313" key="2">
    <source>
        <dbReference type="EMBL" id="KAJ1161426.1"/>
    </source>
</evidence>
<accession>A0AAV7SC71</accession>
<keyword evidence="1" id="KW-0732">Signal</keyword>
<dbReference type="Proteomes" id="UP001066276">
    <property type="component" value="Chromosome 4_2"/>
</dbReference>
<protein>
    <submittedName>
        <fullName evidence="2">Uncharacterized protein</fullName>
    </submittedName>
</protein>
<proteinExistence type="predicted"/>
<keyword evidence="3" id="KW-1185">Reference proteome</keyword>
<dbReference type="EMBL" id="JANPWB010000008">
    <property type="protein sequence ID" value="KAJ1161426.1"/>
    <property type="molecule type" value="Genomic_DNA"/>
</dbReference>
<comment type="caution">
    <text evidence="2">The sequence shown here is derived from an EMBL/GenBank/DDBJ whole genome shotgun (WGS) entry which is preliminary data.</text>
</comment>
<sequence length="94" mass="10442">MPGGRWTLAGLNSHCLAALLRIRSGSISWGQWRHDIGNYELAAVHRHTCSGLPVPTERALKRIGDHTACSKRWWAVDAIWHRALEYLSAGISGL</sequence>
<reference evidence="2" key="1">
    <citation type="journal article" date="2022" name="bioRxiv">
        <title>Sequencing and chromosome-scale assembly of the giantPleurodeles waltlgenome.</title>
        <authorList>
            <person name="Brown T."/>
            <person name="Elewa A."/>
            <person name="Iarovenko S."/>
            <person name="Subramanian E."/>
            <person name="Araus A.J."/>
            <person name="Petzold A."/>
            <person name="Susuki M."/>
            <person name="Suzuki K.-i.T."/>
            <person name="Hayashi T."/>
            <person name="Toyoda A."/>
            <person name="Oliveira C."/>
            <person name="Osipova E."/>
            <person name="Leigh N.D."/>
            <person name="Simon A."/>
            <person name="Yun M.H."/>
        </authorList>
    </citation>
    <scope>NUCLEOTIDE SEQUENCE</scope>
    <source>
        <strain evidence="2">20211129_DDA</strain>
        <tissue evidence="2">Liver</tissue>
    </source>
</reference>
<dbReference type="AlphaFoldDB" id="A0AAV7SC71"/>
<evidence type="ECO:0000313" key="3">
    <source>
        <dbReference type="Proteomes" id="UP001066276"/>
    </source>
</evidence>
<feature type="chain" id="PRO_5043798600" evidence="1">
    <location>
        <begin position="18"/>
        <end position="94"/>
    </location>
</feature>